<accession>A0ABQ7EIH9</accession>
<evidence type="ECO:0000256" key="1">
    <source>
        <dbReference type="SAM" id="MobiDB-lite"/>
    </source>
</evidence>
<evidence type="ECO:0000313" key="2">
    <source>
        <dbReference type="EMBL" id="KAF3597048.1"/>
    </source>
</evidence>
<gene>
    <name evidence="2" type="ORF">DY000_02021921</name>
</gene>
<dbReference type="EMBL" id="QGKV02000299">
    <property type="protein sequence ID" value="KAF3597048.1"/>
    <property type="molecule type" value="Genomic_DNA"/>
</dbReference>
<comment type="caution">
    <text evidence="2">The sequence shown here is derived from an EMBL/GenBank/DDBJ whole genome shotgun (WGS) entry which is preliminary data.</text>
</comment>
<protein>
    <submittedName>
        <fullName evidence="2">Uncharacterized protein</fullName>
    </submittedName>
</protein>
<feature type="compositionally biased region" description="Polar residues" evidence="1">
    <location>
        <begin position="56"/>
        <end position="77"/>
    </location>
</feature>
<dbReference type="Proteomes" id="UP000266723">
    <property type="component" value="Unassembled WGS sequence"/>
</dbReference>
<name>A0ABQ7EIH9_BRACR</name>
<sequence>MSRGSVSIDVRGGMSIDVGWVWAVDGRVVSVDGKASVGRQTGPQLLLVSPQKVSIDSNNGVSIDTPFSPSIDTTNELSIDEPSRER</sequence>
<reference evidence="2 3" key="1">
    <citation type="journal article" date="2020" name="BMC Genomics">
        <title>Intraspecific diversification of the crop wild relative Brassica cretica Lam. using demographic model selection.</title>
        <authorList>
            <person name="Kioukis A."/>
            <person name="Michalopoulou V.A."/>
            <person name="Briers L."/>
            <person name="Pirintsos S."/>
            <person name="Studholme D.J."/>
            <person name="Pavlidis P."/>
            <person name="Sarris P.F."/>
        </authorList>
    </citation>
    <scope>NUCLEOTIDE SEQUENCE [LARGE SCALE GENOMIC DNA]</scope>
    <source>
        <strain evidence="3">cv. PFS-1207/04</strain>
    </source>
</reference>
<organism evidence="2 3">
    <name type="scientific">Brassica cretica</name>
    <name type="common">Mustard</name>
    <dbReference type="NCBI Taxonomy" id="69181"/>
    <lineage>
        <taxon>Eukaryota</taxon>
        <taxon>Viridiplantae</taxon>
        <taxon>Streptophyta</taxon>
        <taxon>Embryophyta</taxon>
        <taxon>Tracheophyta</taxon>
        <taxon>Spermatophyta</taxon>
        <taxon>Magnoliopsida</taxon>
        <taxon>eudicotyledons</taxon>
        <taxon>Gunneridae</taxon>
        <taxon>Pentapetalae</taxon>
        <taxon>rosids</taxon>
        <taxon>malvids</taxon>
        <taxon>Brassicales</taxon>
        <taxon>Brassicaceae</taxon>
        <taxon>Brassiceae</taxon>
        <taxon>Brassica</taxon>
    </lineage>
</organism>
<evidence type="ECO:0000313" key="3">
    <source>
        <dbReference type="Proteomes" id="UP000266723"/>
    </source>
</evidence>
<proteinExistence type="predicted"/>
<keyword evidence="3" id="KW-1185">Reference proteome</keyword>
<feature type="region of interest" description="Disordered" evidence="1">
    <location>
        <begin position="56"/>
        <end position="86"/>
    </location>
</feature>